<evidence type="ECO:0000313" key="1">
    <source>
        <dbReference type="EMBL" id="UPK99708.1"/>
    </source>
</evidence>
<dbReference type="Proteomes" id="UP000830768">
    <property type="component" value="Chromosome 9"/>
</dbReference>
<evidence type="ECO:0000313" key="2">
    <source>
        <dbReference type="Proteomes" id="UP000830768"/>
    </source>
</evidence>
<sequence length="99" mass="11195">MRAIEDQKLDDKVLLTEEDLESLRACMESPFDGQKPTKERIILNNVAKFQATQINAPLGEDIWANVDRLVVENNQANPLSTQINYPMTLGAFYSSLCHN</sequence>
<keyword evidence="2" id="KW-1185">Reference proteome</keyword>
<accession>A0ACD3ZHZ3</accession>
<name>A0ACD3ZHZ3_FUSSC</name>
<reference evidence="1" key="1">
    <citation type="submission" date="2021-11" db="EMBL/GenBank/DDBJ databases">
        <title>Fusarium solani-melongenae Genome sequencing and assembly.</title>
        <authorList>
            <person name="Xie S."/>
            <person name="Huang L."/>
            <person name="Zhang X."/>
        </authorList>
    </citation>
    <scope>NUCLEOTIDE SEQUENCE</scope>
    <source>
        <strain evidence="1">CRI 24-3</strain>
    </source>
</reference>
<dbReference type="EMBL" id="CP090037">
    <property type="protein sequence ID" value="UPK99708.1"/>
    <property type="molecule type" value="Genomic_DNA"/>
</dbReference>
<proteinExistence type="predicted"/>
<organism evidence="1 2">
    <name type="scientific">Fusarium solani subsp. cucurbitae</name>
    <name type="common">Neocosmosporum cucurbitae</name>
    <dbReference type="NCBI Taxonomy" id="2747967"/>
    <lineage>
        <taxon>Eukaryota</taxon>
        <taxon>Fungi</taxon>
        <taxon>Dikarya</taxon>
        <taxon>Ascomycota</taxon>
        <taxon>Pezizomycotina</taxon>
        <taxon>Sordariomycetes</taxon>
        <taxon>Hypocreomycetidae</taxon>
        <taxon>Hypocreales</taxon>
        <taxon>Nectriaceae</taxon>
        <taxon>Fusarium</taxon>
        <taxon>Fusarium solani species complex</taxon>
    </lineage>
</organism>
<gene>
    <name evidence="1" type="ORF">LCI18_010643</name>
</gene>
<protein>
    <submittedName>
        <fullName evidence="1">Uncharacterized protein</fullName>
    </submittedName>
</protein>